<organism evidence="4 5">
    <name type="scientific">Caldimonas brevitalea</name>
    <dbReference type="NCBI Taxonomy" id="413882"/>
    <lineage>
        <taxon>Bacteria</taxon>
        <taxon>Pseudomonadati</taxon>
        <taxon>Pseudomonadota</taxon>
        <taxon>Betaproteobacteria</taxon>
        <taxon>Burkholderiales</taxon>
        <taxon>Sphaerotilaceae</taxon>
        <taxon>Caldimonas</taxon>
    </lineage>
</organism>
<name>A0A0G3BHD9_9BURK</name>
<feature type="coiled-coil region" evidence="1">
    <location>
        <begin position="584"/>
        <end position="611"/>
    </location>
</feature>
<reference evidence="4 5" key="1">
    <citation type="submission" date="2015-05" db="EMBL/GenBank/DDBJ databases">
        <authorList>
            <person name="Tang B."/>
            <person name="Yu Y."/>
        </authorList>
    </citation>
    <scope>NUCLEOTIDE SEQUENCE [LARGE SCALE GENOMIC DNA]</scope>
    <source>
        <strain evidence="4 5">DSM 7029</strain>
    </source>
</reference>
<dbReference type="AlphaFoldDB" id="A0A0G3BHD9"/>
<sequence length="929" mass="100058">MQCEISTLGLAVDSSQVKTATEALDRMAAAGKRTETASARLEQAWNQMLAETRGIKGGIDELVRLAQVEKSAASAAGALAAAHKEVNREAAAAATTAAKTARDAEQAARAQAAAVQKAAKDAERASREQASAAQRAASRTAMQYQQLAFQLNDFGVQVLSGSNPFVALIQQGSQLSGTFGGVTNAIRAVASIFTVARVAIGGVAGALGAVALAAYKGEQQSVALSRAIETTGNAAGVTAGQVQRLAETIGDETKSGTLAAREALQQLVASGRFSGDALIETARAAKLFEQATGASSDEVLKDFVSMTNGVARWAEQANRSYHFLSAAQLEYIRTLEEQGDQQRAISVTMQALSERVSGAAQRVGLLEGAWRGVKNAAQSALDTMMSIGREGTVDDALTRAQRDLARLQGARDGKAIAGFRETFSHFFGGKDGSIDAQIAAQHALVARLKESRDLAENVARSSAQQVEREQARIGFMKLQEDSLSKQEKLAKELAKANAIADKAGVSEADRKKVLDGIREKYATRTPKGPSLPKAELAADISDIQRELTKLTSMYASAEAILEAQRAASLVDERNYYEAKRAFVRLDQEAKVRALEEENARYAQEKTSGKDRIETQRKIADNEARIATAKSEAVSKTIVLDTQQAAALDALRKSYEEAEAAAEAYLDTMRRQQQRDLEGMGRGERFRERNAGRAQIEDRYQQQLLQLESDRRSRNMPDEQYQQELERIQRFQSAALQEWERYFATRTEMEQDWSVGASEAMANYMDRARDSAAQTEDLFTSAFQGMEDALVDFVMTGKLSFADLAKSIIADLVRIQVQQMIVGLVGQITGAGGTGVAGARAIGGPVSAGNMYRVNENGPELLDVGGRQYLMMGDQNGKVTPNAGGTVINQTVNVGQGVSRAEVYQAVKTANAQLEGKLMRSRTREGAFSQ</sequence>
<protein>
    <submittedName>
        <fullName evidence="4">Phage tail length tape-measure protein</fullName>
    </submittedName>
</protein>
<dbReference type="OrthoDB" id="363355at2"/>
<dbReference type="Proteomes" id="UP000035352">
    <property type="component" value="Chromosome"/>
</dbReference>
<evidence type="ECO:0000259" key="2">
    <source>
        <dbReference type="Pfam" id="PF06791"/>
    </source>
</evidence>
<dbReference type="KEGG" id="pbh:AAW51_2153"/>
<evidence type="ECO:0000259" key="3">
    <source>
        <dbReference type="Pfam" id="PF09718"/>
    </source>
</evidence>
<dbReference type="InterPro" id="IPR006431">
    <property type="entry name" value="Phage_tape_meas_C"/>
</dbReference>
<dbReference type="InterPro" id="IPR009628">
    <property type="entry name" value="Phage_tape_measure_N"/>
</dbReference>
<evidence type="ECO:0000256" key="1">
    <source>
        <dbReference type="SAM" id="Coils"/>
    </source>
</evidence>
<keyword evidence="5" id="KW-1185">Reference proteome</keyword>
<feature type="domain" description="Bacteriophage tail tape measure N-terminal" evidence="2">
    <location>
        <begin position="129"/>
        <end position="333"/>
    </location>
</feature>
<dbReference type="Pfam" id="PF06791">
    <property type="entry name" value="TMP_2"/>
    <property type="match status" value="1"/>
</dbReference>
<feature type="coiled-coil region" evidence="1">
    <location>
        <begin position="647"/>
        <end position="674"/>
    </location>
</feature>
<evidence type="ECO:0000313" key="5">
    <source>
        <dbReference type="Proteomes" id="UP000035352"/>
    </source>
</evidence>
<dbReference type="Pfam" id="PF09718">
    <property type="entry name" value="Tape_meas_lam_C"/>
    <property type="match status" value="1"/>
</dbReference>
<proteinExistence type="predicted"/>
<dbReference type="RefSeq" id="WP_047194619.1">
    <property type="nucleotide sequence ID" value="NZ_CP011371.1"/>
</dbReference>
<dbReference type="NCBIfam" id="TIGR01541">
    <property type="entry name" value="tape_meas_lam_C"/>
    <property type="match status" value="1"/>
</dbReference>
<feature type="domain" description="Bacteriophage tail tape measure C-terminal" evidence="3">
    <location>
        <begin position="750"/>
        <end position="824"/>
    </location>
</feature>
<dbReference type="STRING" id="413882.AAW51_2153"/>
<evidence type="ECO:0000313" key="4">
    <source>
        <dbReference type="EMBL" id="AKJ28844.1"/>
    </source>
</evidence>
<dbReference type="EMBL" id="CP011371">
    <property type="protein sequence ID" value="AKJ28844.1"/>
    <property type="molecule type" value="Genomic_DNA"/>
</dbReference>
<keyword evidence="1" id="KW-0175">Coiled coil</keyword>
<gene>
    <name evidence="4" type="ORF">AAW51_2153</name>
</gene>
<accession>A0A0G3BHD9</accession>